<evidence type="ECO:0000259" key="6">
    <source>
        <dbReference type="Pfam" id="PF00419"/>
    </source>
</evidence>
<organism evidence="7 8">
    <name type="scientific">Atlantibacter subterraneus</name>
    <dbReference type="NCBI Taxonomy" id="255519"/>
    <lineage>
        <taxon>Bacteria</taxon>
        <taxon>Pseudomonadati</taxon>
        <taxon>Pseudomonadota</taxon>
        <taxon>Gammaproteobacteria</taxon>
        <taxon>Enterobacterales</taxon>
        <taxon>Enterobacteriaceae</taxon>
        <taxon>Atlantibacter</taxon>
    </lineage>
</organism>
<accession>A0A3R9FNC5</accession>
<comment type="similarity">
    <text evidence="2">Belongs to the fimbrial protein family.</text>
</comment>
<feature type="signal peptide" evidence="5">
    <location>
        <begin position="1"/>
        <end position="22"/>
    </location>
</feature>
<dbReference type="Gene3D" id="2.60.40.1090">
    <property type="entry name" value="Fimbrial-type adhesion domain"/>
    <property type="match status" value="1"/>
</dbReference>
<dbReference type="GO" id="GO:0009289">
    <property type="term" value="C:pilus"/>
    <property type="evidence" value="ECO:0007669"/>
    <property type="project" value="UniProtKB-SubCell"/>
</dbReference>
<feature type="chain" id="PRO_5018791877" evidence="5">
    <location>
        <begin position="23"/>
        <end position="341"/>
    </location>
</feature>
<evidence type="ECO:0000256" key="3">
    <source>
        <dbReference type="ARBA" id="ARBA00022729"/>
    </source>
</evidence>
<dbReference type="Proteomes" id="UP000275331">
    <property type="component" value="Unassembled WGS sequence"/>
</dbReference>
<sequence length="341" mass="35889">MRLFLWSALLWPLYFFSFTANAWDCDTLTTSATIPAPASSISISRNLPVGSVIGTQVTTGVINAYNCYNTPGGVISNQNLGVESYGEYVMMIDGRRVYKTNIEGVGYAIGGTASSNCNVPGWVSGSGTIRNRIDTVSLCANQQGMLAAQPIKGQVFITYYKTATVTGSGMVAAKQVGALVMLNNSLLWQEPEVTVTSSPFNITTLGCTVDKPIISVPMGDVPGNAFRGQGTSPGDSYTQGFELPLTCFAGTRVAMQIDGNVKDATRGVLNLSSTGQGSARGVGIQVLYNNAPLQLAAPMSTGTASNTGSYTIPLKARYYQTENTITGGTANGTATFTLTYD</sequence>
<dbReference type="PANTHER" id="PTHR33420:SF12">
    <property type="entry name" value="FIMBRIN-LIKE PROTEIN FIMI-RELATED"/>
    <property type="match status" value="1"/>
</dbReference>
<dbReference type="AlphaFoldDB" id="A0A3R9FNC5"/>
<dbReference type="InterPro" id="IPR036937">
    <property type="entry name" value="Adhesion_dom_fimbrial_sf"/>
</dbReference>
<evidence type="ECO:0000256" key="2">
    <source>
        <dbReference type="ARBA" id="ARBA00006671"/>
    </source>
</evidence>
<dbReference type="InterPro" id="IPR050263">
    <property type="entry name" value="Bact_Fimbrial_Adh_Pro"/>
</dbReference>
<proteinExistence type="inferred from homology"/>
<dbReference type="InterPro" id="IPR008966">
    <property type="entry name" value="Adhesion_dom_sf"/>
</dbReference>
<evidence type="ECO:0000256" key="4">
    <source>
        <dbReference type="ARBA" id="ARBA00023263"/>
    </source>
</evidence>
<keyword evidence="4" id="KW-0281">Fimbrium</keyword>
<protein>
    <submittedName>
        <fullName evidence="7">Type 1 fimbrial protein</fullName>
    </submittedName>
</protein>
<evidence type="ECO:0000313" key="7">
    <source>
        <dbReference type="EMBL" id="RSE22932.1"/>
    </source>
</evidence>
<keyword evidence="3 5" id="KW-0732">Signal</keyword>
<dbReference type="PANTHER" id="PTHR33420">
    <property type="entry name" value="FIMBRIAL SUBUNIT ELFA-RELATED"/>
    <property type="match status" value="1"/>
</dbReference>
<dbReference type="SUPFAM" id="SSF49401">
    <property type="entry name" value="Bacterial adhesins"/>
    <property type="match status" value="1"/>
</dbReference>
<dbReference type="Pfam" id="PF00419">
    <property type="entry name" value="Fimbrial"/>
    <property type="match status" value="1"/>
</dbReference>
<dbReference type="Gene3D" id="2.60.40.3310">
    <property type="match status" value="1"/>
</dbReference>
<name>A0A3R9FNC5_9ENTR</name>
<dbReference type="OrthoDB" id="8970968at2"/>
<comment type="subcellular location">
    <subcellularLocation>
        <location evidence="1">Fimbrium</location>
    </subcellularLocation>
</comment>
<evidence type="ECO:0000256" key="1">
    <source>
        <dbReference type="ARBA" id="ARBA00004561"/>
    </source>
</evidence>
<comment type="caution">
    <text evidence="7">The sequence shown here is derived from an EMBL/GenBank/DDBJ whole genome shotgun (WGS) entry which is preliminary data.</text>
</comment>
<evidence type="ECO:0000313" key="8">
    <source>
        <dbReference type="Proteomes" id="UP000275331"/>
    </source>
</evidence>
<reference evidence="7 8" key="1">
    <citation type="submission" date="2018-10" db="EMBL/GenBank/DDBJ databases">
        <title>Transmission dynamics of multidrug resistant bacteria on intensive care unit surfaces.</title>
        <authorList>
            <person name="D'Souza A.W."/>
            <person name="Potter R.F."/>
            <person name="Wallace M."/>
            <person name="Shupe A."/>
            <person name="Patel S."/>
            <person name="Sun S."/>
            <person name="Gul D."/>
            <person name="Kwon J.H."/>
            <person name="Andleeb S."/>
            <person name="Burnham C.-A.D."/>
            <person name="Dantas G."/>
        </authorList>
    </citation>
    <scope>NUCLEOTIDE SEQUENCE [LARGE SCALE GENOMIC DNA]</scope>
    <source>
        <strain evidence="7 8">AS_373</strain>
    </source>
</reference>
<dbReference type="RefSeq" id="WP_125294841.1">
    <property type="nucleotide sequence ID" value="NZ_RHWZ01000013.1"/>
</dbReference>
<dbReference type="GO" id="GO:0043709">
    <property type="term" value="P:cell adhesion involved in single-species biofilm formation"/>
    <property type="evidence" value="ECO:0007669"/>
    <property type="project" value="TreeGrafter"/>
</dbReference>
<evidence type="ECO:0000256" key="5">
    <source>
        <dbReference type="SAM" id="SignalP"/>
    </source>
</evidence>
<gene>
    <name evidence="7" type="ORF">EGT71_19315</name>
</gene>
<dbReference type="InterPro" id="IPR000259">
    <property type="entry name" value="Adhesion_dom_fimbrial"/>
</dbReference>
<feature type="domain" description="Fimbrial-type adhesion" evidence="6">
    <location>
        <begin position="206"/>
        <end position="341"/>
    </location>
</feature>
<dbReference type="EMBL" id="RHXB01000015">
    <property type="protein sequence ID" value="RSE22932.1"/>
    <property type="molecule type" value="Genomic_DNA"/>
</dbReference>